<protein>
    <submittedName>
        <fullName evidence="1">Uncharacterized protein</fullName>
    </submittedName>
</protein>
<sequence>MKPALIENRKRYVFKTVRGFLGKISPRKTEIGTLQGIAEFKDIHKAAIFAEEKGPKVDKAKAEFQRYLFNVNLVLESLGEETLALELVCLDSECGDSPELNPKS</sequence>
<dbReference type="RefSeq" id="WP_150440928.1">
    <property type="nucleotide sequence ID" value="NZ_VYKL01000023.1"/>
</dbReference>
<reference evidence="1 2" key="1">
    <citation type="submission" date="2019-09" db="EMBL/GenBank/DDBJ databases">
        <title>Whole genome sequences of isolates from the Mars Exploration Rovers.</title>
        <authorList>
            <person name="Seuylemezian A."/>
            <person name="Vaishampayan P."/>
        </authorList>
    </citation>
    <scope>NUCLEOTIDE SEQUENCE [LARGE SCALE GENOMIC DNA]</scope>
    <source>
        <strain evidence="1 2">MER_TA_151</strain>
    </source>
</reference>
<comment type="caution">
    <text evidence="1">The sequence shown here is derived from an EMBL/GenBank/DDBJ whole genome shotgun (WGS) entry which is preliminary data.</text>
</comment>
<name>A0A5J5HN59_9BACI</name>
<keyword evidence="2" id="KW-1185">Reference proteome</keyword>
<organism evidence="1 2">
    <name type="scientific">Niallia endozanthoxylica</name>
    <dbReference type="NCBI Taxonomy" id="2036016"/>
    <lineage>
        <taxon>Bacteria</taxon>
        <taxon>Bacillati</taxon>
        <taxon>Bacillota</taxon>
        <taxon>Bacilli</taxon>
        <taxon>Bacillales</taxon>
        <taxon>Bacillaceae</taxon>
        <taxon>Niallia</taxon>
    </lineage>
</organism>
<evidence type="ECO:0000313" key="2">
    <source>
        <dbReference type="Proteomes" id="UP000326671"/>
    </source>
</evidence>
<evidence type="ECO:0000313" key="1">
    <source>
        <dbReference type="EMBL" id="KAA9022271.1"/>
    </source>
</evidence>
<dbReference type="EMBL" id="VYKL01000023">
    <property type="protein sequence ID" value="KAA9022271.1"/>
    <property type="molecule type" value="Genomic_DNA"/>
</dbReference>
<dbReference type="AlphaFoldDB" id="A0A5J5HN59"/>
<proteinExistence type="predicted"/>
<accession>A0A5J5HN59</accession>
<gene>
    <name evidence="1" type="ORF">F4V44_15475</name>
</gene>
<dbReference type="Proteomes" id="UP000326671">
    <property type="component" value="Unassembled WGS sequence"/>
</dbReference>